<comment type="caution">
    <text evidence="6">The sequence shown here is derived from an EMBL/GenBank/DDBJ whole genome shotgun (WGS) entry which is preliminary data.</text>
</comment>
<feature type="compositionally biased region" description="Polar residues" evidence="5">
    <location>
        <begin position="861"/>
        <end position="878"/>
    </location>
</feature>
<feature type="compositionally biased region" description="Polar residues" evidence="5">
    <location>
        <begin position="3453"/>
        <end position="3464"/>
    </location>
</feature>
<feature type="repeat" description="ARM" evidence="4">
    <location>
        <begin position="567"/>
        <end position="595"/>
    </location>
</feature>
<feature type="compositionally biased region" description="Basic residues" evidence="5">
    <location>
        <begin position="3797"/>
        <end position="3807"/>
    </location>
</feature>
<feature type="compositionally biased region" description="Polar residues" evidence="5">
    <location>
        <begin position="3299"/>
        <end position="3316"/>
    </location>
</feature>
<feature type="compositionally biased region" description="Basic and acidic residues" evidence="5">
    <location>
        <begin position="1492"/>
        <end position="1504"/>
    </location>
</feature>
<feature type="compositionally biased region" description="Basic and acidic residues" evidence="5">
    <location>
        <begin position="2819"/>
        <end position="2846"/>
    </location>
</feature>
<dbReference type="Gene3D" id="1.10.287.450">
    <property type="entry name" value="Helix hairpin bin"/>
    <property type="match status" value="1"/>
</dbReference>
<keyword evidence="3" id="KW-0175">Coiled coil</keyword>
<feature type="compositionally biased region" description="Polar residues" evidence="5">
    <location>
        <begin position="3141"/>
        <end position="3181"/>
    </location>
</feature>
<feature type="compositionally biased region" description="Polar residues" evidence="5">
    <location>
        <begin position="3227"/>
        <end position="3255"/>
    </location>
</feature>
<feature type="compositionally biased region" description="Acidic residues" evidence="5">
    <location>
        <begin position="1289"/>
        <end position="1305"/>
    </location>
</feature>
<feature type="compositionally biased region" description="Polar residues" evidence="5">
    <location>
        <begin position="3419"/>
        <end position="3438"/>
    </location>
</feature>
<protein>
    <submittedName>
        <fullName evidence="6">Adenomatous polyposis coli protein</fullName>
    </submittedName>
</protein>
<dbReference type="SMART" id="SM00185">
    <property type="entry name" value="ARM"/>
    <property type="match status" value="6"/>
</dbReference>
<feature type="compositionally biased region" description="Basic and acidic residues" evidence="5">
    <location>
        <begin position="2751"/>
        <end position="2764"/>
    </location>
</feature>
<feature type="region of interest" description="Disordered" evidence="5">
    <location>
        <begin position="812"/>
        <end position="965"/>
    </location>
</feature>
<dbReference type="GO" id="GO:0030877">
    <property type="term" value="C:beta-catenin destruction complex"/>
    <property type="evidence" value="ECO:0007669"/>
    <property type="project" value="TreeGrafter"/>
</dbReference>
<feature type="compositionally biased region" description="Polar residues" evidence="5">
    <location>
        <begin position="1759"/>
        <end position="1769"/>
    </location>
</feature>
<feature type="compositionally biased region" description="Polar residues" evidence="5">
    <location>
        <begin position="223"/>
        <end position="240"/>
    </location>
</feature>
<feature type="region of interest" description="Disordered" evidence="5">
    <location>
        <begin position="1189"/>
        <end position="1225"/>
    </location>
</feature>
<dbReference type="InterPro" id="IPR041257">
    <property type="entry name" value="APC_rep"/>
</dbReference>
<dbReference type="GO" id="GO:0007026">
    <property type="term" value="P:negative regulation of microtubule depolymerization"/>
    <property type="evidence" value="ECO:0007669"/>
    <property type="project" value="TreeGrafter"/>
</dbReference>
<dbReference type="PROSITE" id="PS50176">
    <property type="entry name" value="ARM_REPEAT"/>
    <property type="match status" value="1"/>
</dbReference>
<feature type="region of interest" description="Disordered" evidence="5">
    <location>
        <begin position="1448"/>
        <end position="1504"/>
    </location>
</feature>
<feature type="region of interest" description="Disordered" evidence="5">
    <location>
        <begin position="2717"/>
        <end position="2764"/>
    </location>
</feature>
<feature type="compositionally biased region" description="Polar residues" evidence="5">
    <location>
        <begin position="1063"/>
        <end position="1085"/>
    </location>
</feature>
<feature type="compositionally biased region" description="Polar residues" evidence="5">
    <location>
        <begin position="3557"/>
        <end position="3577"/>
    </location>
</feature>
<dbReference type="Pfam" id="PF11414">
    <property type="entry name" value="Suppressor_APC"/>
    <property type="match status" value="1"/>
</dbReference>
<feature type="compositionally biased region" description="Low complexity" evidence="5">
    <location>
        <begin position="945"/>
        <end position="960"/>
    </location>
</feature>
<feature type="compositionally biased region" description="Polar residues" evidence="5">
    <location>
        <begin position="1032"/>
        <end position="1051"/>
    </location>
</feature>
<feature type="region of interest" description="Disordered" evidence="5">
    <location>
        <begin position="1546"/>
        <end position="1608"/>
    </location>
</feature>
<feature type="region of interest" description="Disordered" evidence="5">
    <location>
        <begin position="1626"/>
        <end position="1842"/>
    </location>
</feature>
<feature type="region of interest" description="Disordered" evidence="5">
    <location>
        <begin position="2506"/>
        <end position="2676"/>
    </location>
</feature>
<feature type="compositionally biased region" description="Polar residues" evidence="5">
    <location>
        <begin position="1346"/>
        <end position="1356"/>
    </location>
</feature>
<dbReference type="InterPro" id="IPR011989">
    <property type="entry name" value="ARM-like"/>
</dbReference>
<feature type="compositionally biased region" description="Low complexity" evidence="5">
    <location>
        <begin position="3841"/>
        <end position="3852"/>
    </location>
</feature>
<gene>
    <name evidence="6" type="ORF">KP79_PYT22594</name>
</gene>
<feature type="compositionally biased region" description="Polar residues" evidence="5">
    <location>
        <begin position="891"/>
        <end position="902"/>
    </location>
</feature>
<feature type="region of interest" description="Disordered" evidence="5">
    <location>
        <begin position="1032"/>
        <end position="1115"/>
    </location>
</feature>
<feature type="compositionally biased region" description="Basic and acidic residues" evidence="5">
    <location>
        <begin position="4006"/>
        <end position="4015"/>
    </location>
</feature>
<feature type="compositionally biased region" description="Basic and acidic residues" evidence="5">
    <location>
        <begin position="2441"/>
        <end position="2465"/>
    </location>
</feature>
<reference evidence="6 7" key="1">
    <citation type="journal article" date="2017" name="Nat. Ecol. Evol.">
        <title>Scallop genome provides insights into evolution of bilaterian karyotype and development.</title>
        <authorList>
            <person name="Wang S."/>
            <person name="Zhang J."/>
            <person name="Jiao W."/>
            <person name="Li J."/>
            <person name="Xun X."/>
            <person name="Sun Y."/>
            <person name="Guo X."/>
            <person name="Huan P."/>
            <person name="Dong B."/>
            <person name="Zhang L."/>
            <person name="Hu X."/>
            <person name="Sun X."/>
            <person name="Wang J."/>
            <person name="Zhao C."/>
            <person name="Wang Y."/>
            <person name="Wang D."/>
            <person name="Huang X."/>
            <person name="Wang R."/>
            <person name="Lv J."/>
            <person name="Li Y."/>
            <person name="Zhang Z."/>
            <person name="Liu B."/>
            <person name="Lu W."/>
            <person name="Hui Y."/>
            <person name="Liang J."/>
            <person name="Zhou Z."/>
            <person name="Hou R."/>
            <person name="Li X."/>
            <person name="Liu Y."/>
            <person name="Li H."/>
            <person name="Ning X."/>
            <person name="Lin Y."/>
            <person name="Zhao L."/>
            <person name="Xing Q."/>
            <person name="Dou J."/>
            <person name="Li Y."/>
            <person name="Mao J."/>
            <person name="Guo H."/>
            <person name="Dou H."/>
            <person name="Li T."/>
            <person name="Mu C."/>
            <person name="Jiang W."/>
            <person name="Fu Q."/>
            <person name="Fu X."/>
            <person name="Miao Y."/>
            <person name="Liu J."/>
            <person name="Yu Q."/>
            <person name="Li R."/>
            <person name="Liao H."/>
            <person name="Li X."/>
            <person name="Kong Y."/>
            <person name="Jiang Z."/>
            <person name="Chourrout D."/>
            <person name="Li R."/>
            <person name="Bao Z."/>
        </authorList>
    </citation>
    <scope>NUCLEOTIDE SEQUENCE [LARGE SCALE GENOMIC DNA]</scope>
    <source>
        <strain evidence="6 7">PY_sf001</strain>
    </source>
</reference>
<dbReference type="GO" id="GO:0001708">
    <property type="term" value="P:cell fate specification"/>
    <property type="evidence" value="ECO:0007669"/>
    <property type="project" value="TreeGrafter"/>
</dbReference>
<dbReference type="GO" id="GO:0016342">
    <property type="term" value="C:catenin complex"/>
    <property type="evidence" value="ECO:0007669"/>
    <property type="project" value="TreeGrafter"/>
</dbReference>
<dbReference type="Pfam" id="PF05924">
    <property type="entry name" value="SAMP"/>
    <property type="match status" value="1"/>
</dbReference>
<evidence type="ECO:0000256" key="4">
    <source>
        <dbReference type="PROSITE-ProRule" id="PRU00259"/>
    </source>
</evidence>
<feature type="compositionally biased region" description="Polar residues" evidence="5">
    <location>
        <begin position="44"/>
        <end position="54"/>
    </location>
</feature>
<dbReference type="SUPFAM" id="SSF82931">
    <property type="entry name" value="Tumor suppressor gene product Apc"/>
    <property type="match status" value="1"/>
</dbReference>
<feature type="compositionally biased region" description="Basic and acidic residues" evidence="5">
    <location>
        <begin position="1332"/>
        <end position="1345"/>
    </location>
</feature>
<feature type="region of interest" description="Disordered" evidence="5">
    <location>
        <begin position="1"/>
        <end position="56"/>
    </location>
</feature>
<dbReference type="STRING" id="6573.A0A210QVL9"/>
<evidence type="ECO:0000313" key="6">
    <source>
        <dbReference type="EMBL" id="OWF52755.1"/>
    </source>
</evidence>
<name>A0A210QVL9_MIZYE</name>
<feature type="compositionally biased region" description="Pro residues" evidence="5">
    <location>
        <begin position="338"/>
        <end position="350"/>
    </location>
</feature>
<feature type="compositionally biased region" description="Acidic residues" evidence="5">
    <location>
        <begin position="11"/>
        <end position="33"/>
    </location>
</feature>
<keyword evidence="2" id="KW-0879">Wnt signaling pathway</keyword>
<feature type="compositionally biased region" description="Polar residues" evidence="5">
    <location>
        <begin position="3975"/>
        <end position="4005"/>
    </location>
</feature>
<feature type="compositionally biased region" description="Polar residues" evidence="5">
    <location>
        <begin position="3630"/>
        <end position="3646"/>
    </location>
</feature>
<dbReference type="GO" id="GO:0090090">
    <property type="term" value="P:negative regulation of canonical Wnt signaling pathway"/>
    <property type="evidence" value="ECO:0007669"/>
    <property type="project" value="TreeGrafter"/>
</dbReference>
<dbReference type="InterPro" id="IPR016024">
    <property type="entry name" value="ARM-type_fold"/>
</dbReference>
<evidence type="ECO:0000256" key="2">
    <source>
        <dbReference type="ARBA" id="ARBA00022687"/>
    </source>
</evidence>
<feature type="compositionally biased region" description="Basic and acidic residues" evidence="5">
    <location>
        <begin position="3780"/>
        <end position="3795"/>
    </location>
</feature>
<dbReference type="Proteomes" id="UP000242188">
    <property type="component" value="Unassembled WGS sequence"/>
</dbReference>
<feature type="compositionally biased region" description="Polar residues" evidence="5">
    <location>
        <begin position="2266"/>
        <end position="2308"/>
    </location>
</feature>
<feature type="region of interest" description="Disordered" evidence="5">
    <location>
        <begin position="3077"/>
        <end position="3577"/>
    </location>
</feature>
<dbReference type="InterPro" id="IPR026831">
    <property type="entry name" value="APC_dom"/>
</dbReference>
<dbReference type="GO" id="GO:0005881">
    <property type="term" value="C:cytoplasmic microtubule"/>
    <property type="evidence" value="ECO:0007669"/>
    <property type="project" value="TreeGrafter"/>
</dbReference>
<dbReference type="SUPFAM" id="SSF48371">
    <property type="entry name" value="ARM repeat"/>
    <property type="match status" value="1"/>
</dbReference>
<feature type="compositionally biased region" description="Polar residues" evidence="5">
    <location>
        <begin position="3514"/>
        <end position="3548"/>
    </location>
</feature>
<feature type="compositionally biased region" description="Pro residues" evidence="5">
    <location>
        <begin position="302"/>
        <end position="312"/>
    </location>
</feature>
<feature type="compositionally biased region" description="Polar residues" evidence="5">
    <location>
        <begin position="2367"/>
        <end position="2387"/>
    </location>
</feature>
<sequence length="4072" mass="447953">MSDDFYLSLEDIQEDDIVIGEDQEEDPEDEDISPNDGGPMKPLNQLQASQSNMPAGSDVILSLPGNARPAGEGLVKHHLVMDGGVMAILRELHNERSKLLNDIGDEGKQRKWYFEQIEAIKQKLEGLPLSDKYHRQTEMARRQLEFEVKRVQDAFQQKMGTNDQIVQRQEARLTRVQAIETDILKIQQQQHQLQIEATASQQVNGYSQEQQRNYGHTGDDDANTSIATQTAPGDDQNSSVVMDPDASFNIGSLYHGAWPMSPMKKDLSGRESRLAETDQSTELSSVMSFNSTNSSQQSSATPVPPGIAPPPGTGQAPLPTQTPPGQVAPPLSQVQPPQVQPPPQQDPVNPPQQLGTKVEMVYSLLSMLGTHDKDDMSRTLLAMSSSQDSCIAMRQSGCMPLLIQLLHGSDKDSGLLGNTRGSKAARARAAAALHNIVHSHPDDKRGRREARVLRLLEQIRAHSDQLRDGPEEEEAGRSGNKSHDTDHHPGPAVAALMKLSFDEEHRHAICSLGGVQAIAELIQVDNDAHTNTEEQYNITMRRYGCMALTNLTFGDGTNKALLCSMRGFMQALVSQLLSSCEDLCQVAASVLRNLSWKADLASKKTLREVGAANTLMKASMEVKKEATLKSILSALWNLSAHGSENKADICSVDGALEFLVGTLTYKSPSKTTAVIENGGGVLRNISSHITVREDYRAVLRKHACLQILLKQLRSTSLTIVSNACGTLWNLSARCLEDQQALWDMGAVGMLRNLVHSKHQMISMGSSAALKNLLNACPNIKNMNMDRKTNLNRPSLHVRKQRALEAEIDQNLSETCENLESPRDSPTENGRNTEKDSNSRFQFPAGSGHQVQQEHDSRRTSRGSYYQSGTRSGDNTPMSDSRLMSPKRVARSGSQDSVGSTHSDISHDRSRFRAAMQNARHCQERQGGSLDRKTSGGSSGHQYGNSSSEETGSEQGSHQGQPHSSGAHIGQVMMEVERDKASYPVRGDNSSQHGPPTPGGPAHQLYRSLPNSVSSIGPQHMLQNHQFVASAPSNCNSSYPSGQHYSQANDNDQPIDYSLKYHDSQASSTSSYHDNPPSQQGSNNRKVSGPVTNMGPPAQPPPQSQPRVNNYMNPGYDPKQAVPRFVHHRLLGEHPRQINPGPFMRPPLRPMMRPPMLPPGTAMVPPRFSTYAETDLDSDDQPTDFSRRYSEQHEEDYRDQPISYSTRFQEGEGPRYQESNPIHMRYQDTDPNCADCKLEEARRTNDRLEQCTHSFHDDQVKTFYTEGTPLNYLSLAASMTDLTGKNADKEESEEGEDEEEEEEVANDETQNFGSHYKESEKQNTSSVLYSGDADNRSVTRHCESDIRSGSGSMGTDQQTGTTVITNYHHTPPGSPPPLLDDTEEVNVMERSFHARSDDDSSQDQIKTYCEEGTPICFSRVSSLSSLHSTEAQDKIGAEGLNRQLGLTSINENENNKSSNREMSPSDRRVSTGKYTPLMGRQKLLSDSDTQSSEYEKEHKTVTFDDHHHVEETPLMFSRCSSLGSLSSFDAHSVHSSVISEYSRRASEVVSPSELPDSPSQTMPPSPRGKSPQPDETSKDLTPKNFSEPTGIKGFGGSLPQNVVKPMPSNINKGTVFVETASIMGKDDRPTVYADEGTPPHCSDTNSILSALTIDDSDNTKHSKDTDSEASKRAKDSDSNDLTLTHDQEKEDDTSVFNRNEDKENSSMSEVSEGEEDILKQCIISAMPPKMRRSSSDNTIKKKSTQSKSDSHRSKMPVKQGKSNGSKSALSPPSKGKTSRGGGKHHRQITEENLQEDTVKSYASEDIPMSRPQGHLMSRSQDSSMSTSLETSSSRTQENTMSRSQDFLTSSLMRVAELCNDPFEVPSTAQGVPNGIGQNNQQGMPNVMGQNNIQSSNKSRDLPKGNRPPMNVGRVMPNVCHPQSSHKPKPLLKLQDILRREEDVLEDSDDVPMSYATEDTPLMSQAVSPTTKKAPVDMFNIEAVAKIDVRVDDDIVKPYAIEGTPYNGSNPGSPSHKAEDPVSTALHNKVTLVDLSAIEPFMPDDGVKTYATEDTPINFSTNGSLSDLSIITNMTNELPETSEMSPVPATTAAEPVSPQATATQLAMTTVAQLPQKQPEPQLEENPQLDDTRSDCSSLLDESDELLSEIILSGMPKGKVSRKLDMDRAVEGSEVRSPVKSRASNLFSSEPKIVFQPQRTSSHISTAMNNQPTSSQIIKAADSQVPYNLPDSTKTYNMEGTPINFSTATSLTDLTCDPEEDHINAGDPFQNTTSQNSRPDNRTSSLQEPVVNSTSAGMDQSSGNMLGTTGDDSVFVQTIESCDSVKVYDMEGTPQTFSRNDSLSSLSIMDEDIKGDLSSMSKSRNDRSKTNVTKPQEKLTSTTVINSSIELQREVEGQSSDETKSQKSELRKGLEEQPKTFAVEDTPQSFSRRSSLSSIQSQDDATKNTEEVARKVDPAKDQDEKFTVEDTPADFSRNSSLSSLSMDSDIFEASEQALLDECISLALPKSRSASAKLDEKSKSKIPRSSPCGTSIPKRDGAGKDGASRNGMSKDGASKDDLVKSTRQDRQSLDAELTRPNEDSHRLERSFDASMLPSMRPKEKQTDFKVPASQSMMIPSRSGRRLDRKSADTSRRSENRSYDRSVEKDAQMYYQRSWNRQHVKQQSRMTRSCSSAEDMSYQGDQYHESRIAMWQQQQQQLMQQQQQQHLRLQQMAQNFSAGQQQQLQHHQQLQQQVQQQQQEDMMKRGSWRRSRSQDSDGFLKRQKDFSNMEIAQSVSTMPHRFRYSMETVSTSAAAESYQDNRVIEERETRQRKSLWNRRSSTEKLSKRDSSSSIEKQDSEKSDRDSYSSHSRRSGSYGNEQRLSGSRHSVGSYSNDSRHSVASHDQDPRGANFSQDPRHSNASYSNDLSNSEPSTRRDEEEAAKIALNRIGYQPPDTSDGATQRSPFKYIGLGIDNFGFDPASSNEDITENVDSADVTMTENFGSGNMTMTDEAMEYMMQNGYVYYEDASHSHEHSFEEEITPDDERALEINASLIVNEIQSRQMIGSAVDDDMFIENETLSLVSCDYTSDTASEVSGTWSAHSENYSESTMSQTDQSENSNAGPRILKPGSKPSSKHVVQDDAKAVRGRRKPLYSPRANMTAPTPKSTPNRQVSSTSRNGQRPTPNISNKSPSTAKGTEATNSRRKAPNQKTHPQASSTPTKVAPVVSGNSQRSKIGKPSPPERKSTTVLTSQRQQISNKNSPSRLPMASQNRKGSSTDRPKPPVKQGTFTKEPTGVNAPRISDSESASDTWSKALGNYNFTDSTSPEAAKENTQPGVRRLQAPSSIPTKNRSNSGGNTANSRNGTPNGKPTTRVSSNLSKPSGSNLRKTNSGSSLTKTGSGSSLSKTGSGSSLTKTGSGSSLSKTGSGASLNKYGSGASLNKSSSGASLNKGGSNPNLRKFGSKGELRKSDSNASLKNNSRPSTPVGRKNSAPAPMASHKTEQKTTPGKKQVNSKVASLWRKDDVEDRGSRLPVSTTPPQKSPRGNTINMTNSRLQQPKGRTSSPSSRGEVPGQRVSPNTSNAKSTSLDESDGISRSSTYDKISAINDSSQLPCLDGFVENTQNVSINIISHSPEQDTSGEEKYDIEQKSSSANSIDHGMSSDSVCSPDRDGGSESEKEAADDSLFKHPSQMDPYGLKVLNHRVDSSTWKKKKSETLIGDLPNADDTSKSLEAVRALLDSSASMTDSMLNSSVTEYSYLGQGSSYLSQGNQTIDSSWRRNRDESISSFAQSDDEESIWVRRDGDTSRSEPDFSKHGLFRSSKRKSKGGNSGNKSFLPIKAMKQIFSSGKSVKKVSETKKAASSMSLSTSKESLFKINRSDTLNKSEIFNRTDSFDEENSKKKDEQHLKKKEEIQTKKKEEILRKKEESLKKKEESLKKKQEKIEKREEQKRKDEKRKEEKKAAKAALSKSKSQELRTSPQATVPPFNYKPTPTKGDNSVTNSAKGSTTQTKTVPSPTRSNSVNDENNRDLEDSLVKPSTPRKSIPSPGGHATKTEMLQARRKQTYLQNLSLKSEENATVEKGPQGCIVTTV</sequence>
<feature type="compositionally biased region" description="Low complexity" evidence="5">
    <location>
        <begin position="2425"/>
        <end position="2439"/>
    </location>
</feature>
<dbReference type="EMBL" id="NEDP02001665">
    <property type="protein sequence ID" value="OWF52755.1"/>
    <property type="molecule type" value="Genomic_DNA"/>
</dbReference>
<feature type="compositionally biased region" description="Low complexity" evidence="5">
    <location>
        <begin position="1816"/>
        <end position="1834"/>
    </location>
</feature>
<feature type="compositionally biased region" description="Basic and acidic residues" evidence="5">
    <location>
        <begin position="1656"/>
        <end position="1687"/>
    </location>
</feature>
<dbReference type="InterPro" id="IPR009224">
    <property type="entry name" value="SAMP"/>
</dbReference>
<feature type="compositionally biased region" description="Low complexity" evidence="5">
    <location>
        <begin position="284"/>
        <end position="301"/>
    </location>
</feature>
<organism evidence="6 7">
    <name type="scientific">Mizuhopecten yessoensis</name>
    <name type="common">Japanese scallop</name>
    <name type="synonym">Patinopecten yessoensis</name>
    <dbReference type="NCBI Taxonomy" id="6573"/>
    <lineage>
        <taxon>Eukaryota</taxon>
        <taxon>Metazoa</taxon>
        <taxon>Spiralia</taxon>
        <taxon>Lophotrochozoa</taxon>
        <taxon>Mollusca</taxon>
        <taxon>Bivalvia</taxon>
        <taxon>Autobranchia</taxon>
        <taxon>Pteriomorphia</taxon>
        <taxon>Pectinida</taxon>
        <taxon>Pectinoidea</taxon>
        <taxon>Pectinidae</taxon>
        <taxon>Mizuhopecten</taxon>
    </lineage>
</organism>
<dbReference type="InterPro" id="IPR009223">
    <property type="entry name" value="APC_rpt"/>
</dbReference>
<feature type="region of interest" description="Disordered" evidence="5">
    <location>
        <begin position="2803"/>
        <end position="2919"/>
    </location>
</feature>
<feature type="compositionally biased region" description="Low complexity" evidence="5">
    <location>
        <begin position="1448"/>
        <end position="1460"/>
    </location>
</feature>
<feature type="compositionally biased region" description="Basic and acidic residues" evidence="5">
    <location>
        <begin position="2620"/>
        <end position="2646"/>
    </location>
</feature>
<feature type="compositionally biased region" description="Basic and acidic residues" evidence="5">
    <location>
        <begin position="819"/>
        <end position="837"/>
    </location>
</feature>
<comment type="similarity">
    <text evidence="1">Belongs to the adenomatous polyposis coli (APC) family.</text>
</comment>
<feature type="compositionally biased region" description="Basic and acidic residues" evidence="5">
    <location>
        <begin position="1189"/>
        <end position="1198"/>
    </location>
</feature>
<feature type="compositionally biased region" description="Low complexity" evidence="5">
    <location>
        <begin position="328"/>
        <end position="337"/>
    </location>
</feature>
<dbReference type="Pfam" id="PF00514">
    <property type="entry name" value="Arm"/>
    <property type="match status" value="1"/>
</dbReference>
<dbReference type="GO" id="GO:0008017">
    <property type="term" value="F:microtubule binding"/>
    <property type="evidence" value="ECO:0007669"/>
    <property type="project" value="TreeGrafter"/>
</dbReference>
<dbReference type="InterPro" id="IPR000225">
    <property type="entry name" value="Armadillo"/>
</dbReference>
<accession>A0A210QVL9</accession>
<dbReference type="FunFam" id="1.25.10.10:FF:000305">
    <property type="entry name" value="Adenomatous polyposis coli"/>
    <property type="match status" value="1"/>
</dbReference>
<dbReference type="Gene3D" id="1.25.10.10">
    <property type="entry name" value="Leucine-rich Repeat Variant"/>
    <property type="match status" value="1"/>
</dbReference>
<dbReference type="PANTHER" id="PTHR12607">
    <property type="entry name" value="ADENOMATOUS POLYPOSIS COLI PROTEIN FAMILY"/>
    <property type="match status" value="1"/>
</dbReference>
<dbReference type="GO" id="GO:0016477">
    <property type="term" value="P:cell migration"/>
    <property type="evidence" value="ECO:0007669"/>
    <property type="project" value="TreeGrafter"/>
</dbReference>
<feature type="region of interest" description="Disordered" evidence="5">
    <location>
        <begin position="2252"/>
        <end position="2308"/>
    </location>
</feature>
<dbReference type="OrthoDB" id="5918429at2759"/>
<feature type="region of interest" description="Disordered" evidence="5">
    <location>
        <begin position="2353"/>
        <end position="2481"/>
    </location>
</feature>
<feature type="region of interest" description="Disordered" evidence="5">
    <location>
        <begin position="461"/>
        <end position="491"/>
    </location>
</feature>
<feature type="compositionally biased region" description="Polar residues" evidence="5">
    <location>
        <begin position="3189"/>
        <end position="3201"/>
    </location>
</feature>
<dbReference type="GO" id="GO:0016055">
    <property type="term" value="P:Wnt signaling pathway"/>
    <property type="evidence" value="ECO:0007669"/>
    <property type="project" value="UniProtKB-KW"/>
</dbReference>
<feature type="compositionally biased region" description="Basic and acidic residues" evidence="5">
    <location>
        <begin position="2552"/>
        <end position="2587"/>
    </location>
</feature>
<feature type="compositionally biased region" description="Polar residues" evidence="5">
    <location>
        <begin position="1883"/>
        <end position="1895"/>
    </location>
</feature>
<dbReference type="GO" id="GO:0007389">
    <property type="term" value="P:pattern specification process"/>
    <property type="evidence" value="ECO:0007669"/>
    <property type="project" value="TreeGrafter"/>
</dbReference>
<feature type="compositionally biased region" description="Polar residues" evidence="5">
    <location>
        <begin position="2662"/>
        <end position="2673"/>
    </location>
</feature>
<feature type="compositionally biased region" description="Low complexity" evidence="5">
    <location>
        <begin position="2717"/>
        <end position="2738"/>
    </location>
</feature>
<feature type="region of interest" description="Disordered" evidence="5">
    <location>
        <begin position="1883"/>
        <end position="1907"/>
    </location>
</feature>
<feature type="compositionally biased region" description="Basic and acidic residues" evidence="5">
    <location>
        <begin position="3649"/>
        <end position="3667"/>
    </location>
</feature>
<dbReference type="GO" id="GO:0045295">
    <property type="term" value="F:gamma-catenin binding"/>
    <property type="evidence" value="ECO:0007669"/>
    <property type="project" value="TreeGrafter"/>
</dbReference>
<feature type="compositionally biased region" description="Polar residues" evidence="5">
    <location>
        <begin position="2891"/>
        <end position="2912"/>
    </location>
</feature>
<evidence type="ECO:0000256" key="1">
    <source>
        <dbReference type="ARBA" id="ARBA00009051"/>
    </source>
</evidence>
<dbReference type="GO" id="GO:0007399">
    <property type="term" value="P:nervous system development"/>
    <property type="evidence" value="ECO:0007669"/>
    <property type="project" value="TreeGrafter"/>
</dbReference>
<feature type="compositionally biased region" description="Basic and acidic residues" evidence="5">
    <location>
        <begin position="3501"/>
        <end position="3511"/>
    </location>
</feature>
<dbReference type="Pfam" id="PF18797">
    <property type="entry name" value="APC_rep"/>
    <property type="match status" value="1"/>
</dbReference>
<feature type="region of interest" description="Disordered" evidence="5">
    <location>
        <begin position="264"/>
        <end position="353"/>
    </location>
</feature>
<feature type="compositionally biased region" description="Polar residues" evidence="5">
    <location>
        <begin position="2856"/>
        <end position="2874"/>
    </location>
</feature>
<evidence type="ECO:0000313" key="7">
    <source>
        <dbReference type="Proteomes" id="UP000242188"/>
    </source>
</evidence>
<feature type="compositionally biased region" description="Basic and acidic residues" evidence="5">
    <location>
        <begin position="264"/>
        <end position="276"/>
    </location>
</feature>
<dbReference type="Pfam" id="PF05972">
    <property type="entry name" value="APC_15aa"/>
    <property type="match status" value="1"/>
</dbReference>
<feature type="region of interest" description="Disordered" evidence="5">
    <location>
        <begin position="204"/>
        <end position="244"/>
    </location>
</feature>
<feature type="compositionally biased region" description="Basic and acidic residues" evidence="5">
    <location>
        <begin position="2388"/>
        <end position="2415"/>
    </location>
</feature>
<evidence type="ECO:0000256" key="3">
    <source>
        <dbReference type="ARBA" id="ARBA00023054"/>
    </source>
</evidence>
<dbReference type="InterPro" id="IPR009240">
    <property type="entry name" value="APC_15aa_rpt"/>
</dbReference>
<feature type="region of interest" description="Disordered" evidence="5">
    <location>
        <begin position="3612"/>
        <end position="3670"/>
    </location>
</feature>
<dbReference type="Pfam" id="PF05923">
    <property type="entry name" value="APC_r"/>
    <property type="match status" value="7"/>
</dbReference>
<feature type="compositionally biased region" description="Basic and acidic residues" evidence="5">
    <location>
        <begin position="2533"/>
        <end position="2543"/>
    </location>
</feature>
<dbReference type="GO" id="GO:0008013">
    <property type="term" value="F:beta-catenin binding"/>
    <property type="evidence" value="ECO:0007669"/>
    <property type="project" value="InterPro"/>
</dbReference>
<feature type="compositionally biased region" description="Basic and acidic residues" evidence="5">
    <location>
        <begin position="3858"/>
        <end position="3943"/>
    </location>
</feature>
<feature type="compositionally biased region" description="Low complexity" evidence="5">
    <location>
        <begin position="3372"/>
        <end position="3409"/>
    </location>
</feature>
<feature type="compositionally biased region" description="Polar residues" evidence="5">
    <location>
        <begin position="3323"/>
        <end position="3371"/>
    </location>
</feature>
<feature type="compositionally biased region" description="Basic and acidic residues" evidence="5">
    <location>
        <begin position="2875"/>
        <end position="2887"/>
    </location>
</feature>
<keyword evidence="7" id="KW-1185">Reference proteome</keyword>
<feature type="region of interest" description="Disordered" evidence="5">
    <location>
        <begin position="2111"/>
        <end position="2133"/>
    </location>
</feature>
<feature type="compositionally biased region" description="Polar residues" evidence="5">
    <location>
        <begin position="3077"/>
        <end position="3102"/>
    </location>
</feature>
<feature type="region of interest" description="Disordered" evidence="5">
    <location>
        <begin position="1282"/>
        <end position="1356"/>
    </location>
</feature>
<dbReference type="PANTHER" id="PTHR12607:SF12">
    <property type="entry name" value="APC-LIKE, ISOFORM A-RELATED"/>
    <property type="match status" value="1"/>
</dbReference>
<feature type="compositionally biased region" description="Polar residues" evidence="5">
    <location>
        <begin position="3485"/>
        <end position="3497"/>
    </location>
</feature>
<feature type="compositionally biased region" description="Polar residues" evidence="5">
    <location>
        <begin position="204"/>
        <end position="214"/>
    </location>
</feature>
<proteinExistence type="inferred from homology"/>
<feature type="compositionally biased region" description="Low complexity" evidence="5">
    <location>
        <begin position="2111"/>
        <end position="2123"/>
    </location>
</feature>
<evidence type="ECO:0000256" key="5">
    <source>
        <dbReference type="SAM" id="MobiDB-lite"/>
    </source>
</evidence>
<feature type="region of interest" description="Disordered" evidence="5">
    <location>
        <begin position="982"/>
        <end position="1016"/>
    </location>
</feature>
<feature type="region of interest" description="Disordered" evidence="5">
    <location>
        <begin position="3780"/>
        <end position="4044"/>
    </location>
</feature>
<dbReference type="InterPro" id="IPR026818">
    <property type="entry name" value="Apc_fam"/>
</dbReference>